<evidence type="ECO:0000256" key="1">
    <source>
        <dbReference type="SAM" id="MobiDB-lite"/>
    </source>
</evidence>
<name>A0A382GPJ5_9ZZZZ</name>
<feature type="compositionally biased region" description="Low complexity" evidence="1">
    <location>
        <begin position="53"/>
        <end position="69"/>
    </location>
</feature>
<dbReference type="AlphaFoldDB" id="A0A382GPJ5"/>
<feature type="region of interest" description="Disordered" evidence="1">
    <location>
        <begin position="1"/>
        <end position="141"/>
    </location>
</feature>
<proteinExistence type="predicted"/>
<feature type="compositionally biased region" description="Polar residues" evidence="1">
    <location>
        <begin position="29"/>
        <end position="40"/>
    </location>
</feature>
<accession>A0A382GPJ5</accession>
<evidence type="ECO:0000313" key="2">
    <source>
        <dbReference type="EMBL" id="SVB76812.1"/>
    </source>
</evidence>
<feature type="compositionally biased region" description="Polar residues" evidence="1">
    <location>
        <begin position="119"/>
        <end position="141"/>
    </location>
</feature>
<protein>
    <submittedName>
        <fullName evidence="2">Uncharacterized protein</fullName>
    </submittedName>
</protein>
<dbReference type="EMBL" id="UINC01056598">
    <property type="protein sequence ID" value="SVB76812.1"/>
    <property type="molecule type" value="Genomic_DNA"/>
</dbReference>
<reference evidence="2" key="1">
    <citation type="submission" date="2018-05" db="EMBL/GenBank/DDBJ databases">
        <authorList>
            <person name="Lanie J.A."/>
            <person name="Ng W.-L."/>
            <person name="Kazmierczak K.M."/>
            <person name="Andrzejewski T.M."/>
            <person name="Davidsen T.M."/>
            <person name="Wayne K.J."/>
            <person name="Tettelin H."/>
            <person name="Glass J.I."/>
            <person name="Rusch D."/>
            <person name="Podicherti R."/>
            <person name="Tsui H.-C.T."/>
            <person name="Winkler M.E."/>
        </authorList>
    </citation>
    <scope>NUCLEOTIDE SEQUENCE</scope>
</reference>
<gene>
    <name evidence="2" type="ORF">METZ01_LOCUS229666</name>
</gene>
<feature type="compositionally biased region" description="Polar residues" evidence="1">
    <location>
        <begin position="1"/>
        <end position="11"/>
    </location>
</feature>
<sequence length="279" mass="31189">MLKKPGSNQQPNRGNSRKRGNSNISRNGQSHNNVNESSNRNTRHGRKSHEPHLWASSASSSTTLTSHLSMVNRRNQDGSGKNTGNTNEAGRPKGKPKLSSNYKKSGRTRDGARQHTNKRYPNNKSNSAHIKQSPSGAQTISNASAQGEKIGHNRISKSKTNTFGIDPFELFCAYHLGITSQNQYRPSNINEVANRFKIDVGTTRQILKEYGMDSASLLDRDFDMALAQLDIQVAPEGINRTELGRSIFEDFLEAPIKKRDWKKILEDDKKENAKTFGQR</sequence>
<organism evidence="2">
    <name type="scientific">marine metagenome</name>
    <dbReference type="NCBI Taxonomy" id="408172"/>
    <lineage>
        <taxon>unclassified sequences</taxon>
        <taxon>metagenomes</taxon>
        <taxon>ecological metagenomes</taxon>
    </lineage>
</organism>
<feature type="compositionally biased region" description="Polar residues" evidence="1">
    <location>
        <begin position="77"/>
        <end position="88"/>
    </location>
</feature>